<dbReference type="InterPro" id="IPR006224">
    <property type="entry name" value="PsdUridine_synth_RluA-like_CS"/>
</dbReference>
<dbReference type="GO" id="GO:0003723">
    <property type="term" value="F:RNA binding"/>
    <property type="evidence" value="ECO:0007669"/>
    <property type="project" value="UniProtKB-KW"/>
</dbReference>
<dbReference type="Pfam" id="PF16487">
    <property type="entry name" value="ArgoMid"/>
    <property type="match status" value="1"/>
</dbReference>
<protein>
    <submittedName>
        <fullName evidence="6">Piwi-domain-containing protein</fullName>
    </submittedName>
</protein>
<keyword evidence="7" id="KW-1185">Reference proteome</keyword>
<dbReference type="InterPro" id="IPR032473">
    <property type="entry name" value="Argonaute_Mid_dom"/>
</dbReference>
<dbReference type="InterPro" id="IPR020103">
    <property type="entry name" value="PsdUridine_synth_cat_dom_sf"/>
</dbReference>
<dbReference type="GO" id="GO:0001522">
    <property type="term" value="P:pseudouridine synthesis"/>
    <property type="evidence" value="ECO:0007669"/>
    <property type="project" value="InterPro"/>
</dbReference>
<dbReference type="Proteomes" id="UP000439903">
    <property type="component" value="Unassembled WGS sequence"/>
</dbReference>
<dbReference type="Pfam" id="PF02171">
    <property type="entry name" value="Piwi"/>
    <property type="match status" value="1"/>
</dbReference>
<evidence type="ECO:0000256" key="3">
    <source>
        <dbReference type="SAM" id="MobiDB-lite"/>
    </source>
</evidence>
<feature type="compositionally biased region" description="Basic and acidic residues" evidence="3">
    <location>
        <begin position="868"/>
        <end position="880"/>
    </location>
</feature>
<dbReference type="SMART" id="SM01163">
    <property type="entry name" value="DUF1785"/>
    <property type="match status" value="1"/>
</dbReference>
<gene>
    <name evidence="6" type="ORF">F8M41_001866</name>
</gene>
<dbReference type="PROSITE" id="PS50821">
    <property type="entry name" value="PAZ"/>
    <property type="match status" value="1"/>
</dbReference>
<dbReference type="Gene3D" id="3.30.2350.10">
    <property type="entry name" value="Pseudouridine synthase"/>
    <property type="match status" value="1"/>
</dbReference>
<dbReference type="Pfam" id="PF16486">
    <property type="entry name" value="ArgoN"/>
    <property type="match status" value="1"/>
</dbReference>
<feature type="region of interest" description="Disordered" evidence="3">
    <location>
        <begin position="847"/>
        <end position="886"/>
    </location>
</feature>
<dbReference type="InterPro" id="IPR003100">
    <property type="entry name" value="PAZ_dom"/>
</dbReference>
<reference evidence="6 7" key="1">
    <citation type="journal article" date="2019" name="Environ. Microbiol.">
        <title>At the nexus of three kingdoms: the genome of the mycorrhizal fungus Gigaspora margarita provides insights into plant, endobacterial and fungal interactions.</title>
        <authorList>
            <person name="Venice F."/>
            <person name="Ghignone S."/>
            <person name="Salvioli di Fossalunga A."/>
            <person name="Amselem J."/>
            <person name="Novero M."/>
            <person name="Xianan X."/>
            <person name="Sedzielewska Toro K."/>
            <person name="Morin E."/>
            <person name="Lipzen A."/>
            <person name="Grigoriev I.V."/>
            <person name="Henrissat B."/>
            <person name="Martin F.M."/>
            <person name="Bonfante P."/>
        </authorList>
    </citation>
    <scope>NUCLEOTIDE SEQUENCE [LARGE SCALE GENOMIC DNA]</scope>
    <source>
        <strain evidence="6 7">BEG34</strain>
    </source>
</reference>
<evidence type="ECO:0000313" key="7">
    <source>
        <dbReference type="Proteomes" id="UP000439903"/>
    </source>
</evidence>
<accession>A0A8H4A7G2</accession>
<dbReference type="Pfam" id="PF02170">
    <property type="entry name" value="PAZ"/>
    <property type="match status" value="1"/>
</dbReference>
<keyword evidence="2" id="KW-0694">RNA-binding</keyword>
<dbReference type="InterPro" id="IPR045246">
    <property type="entry name" value="Piwi_ago-like"/>
</dbReference>
<dbReference type="InterPro" id="IPR006145">
    <property type="entry name" value="PsdUridine_synth_RsuA/RluA"/>
</dbReference>
<dbReference type="Gene3D" id="2.170.260.10">
    <property type="entry name" value="paz domain"/>
    <property type="match status" value="1"/>
</dbReference>
<evidence type="ECO:0000313" key="6">
    <source>
        <dbReference type="EMBL" id="KAF0452778.1"/>
    </source>
</evidence>
<organism evidence="6 7">
    <name type="scientific">Gigaspora margarita</name>
    <dbReference type="NCBI Taxonomy" id="4874"/>
    <lineage>
        <taxon>Eukaryota</taxon>
        <taxon>Fungi</taxon>
        <taxon>Fungi incertae sedis</taxon>
        <taxon>Mucoromycota</taxon>
        <taxon>Glomeromycotina</taxon>
        <taxon>Glomeromycetes</taxon>
        <taxon>Diversisporales</taxon>
        <taxon>Gigasporaceae</taxon>
        <taxon>Gigaspora</taxon>
    </lineage>
</organism>
<dbReference type="Gene3D" id="3.30.420.10">
    <property type="entry name" value="Ribonuclease H-like superfamily/Ribonuclease H"/>
    <property type="match status" value="1"/>
</dbReference>
<dbReference type="PROSITE" id="PS50822">
    <property type="entry name" value="PIWI"/>
    <property type="match status" value="1"/>
</dbReference>
<evidence type="ECO:0000256" key="1">
    <source>
        <dbReference type="PIRSR" id="PIRSR606225-1"/>
    </source>
</evidence>
<dbReference type="InterPro" id="IPR032474">
    <property type="entry name" value="Argonaute_N"/>
</dbReference>
<dbReference type="InterPro" id="IPR012337">
    <property type="entry name" value="RNaseH-like_sf"/>
</dbReference>
<feature type="domain" description="PAZ" evidence="4">
    <location>
        <begin position="247"/>
        <end position="360"/>
    </location>
</feature>
<dbReference type="SUPFAM" id="SSF53098">
    <property type="entry name" value="Ribonuclease H-like"/>
    <property type="match status" value="1"/>
</dbReference>
<evidence type="ECO:0000256" key="2">
    <source>
        <dbReference type="PROSITE-ProRule" id="PRU00182"/>
    </source>
</evidence>
<dbReference type="InterPro" id="IPR036397">
    <property type="entry name" value="RNaseH_sf"/>
</dbReference>
<dbReference type="InterPro" id="IPR036085">
    <property type="entry name" value="PAZ_dom_sf"/>
</dbReference>
<dbReference type="CDD" id="cd02846">
    <property type="entry name" value="PAZ_argonaute_like"/>
    <property type="match status" value="1"/>
</dbReference>
<evidence type="ECO:0000259" key="4">
    <source>
        <dbReference type="PROSITE" id="PS50821"/>
    </source>
</evidence>
<dbReference type="InterPro" id="IPR014811">
    <property type="entry name" value="ArgoL1"/>
</dbReference>
<dbReference type="EMBL" id="WTPW01001153">
    <property type="protein sequence ID" value="KAF0452778.1"/>
    <property type="molecule type" value="Genomic_DNA"/>
</dbReference>
<dbReference type="InterPro" id="IPR003165">
    <property type="entry name" value="Piwi"/>
</dbReference>
<dbReference type="Gene3D" id="3.40.50.2300">
    <property type="match status" value="1"/>
</dbReference>
<dbReference type="PROSITE" id="PS01129">
    <property type="entry name" value="PSI_RLU"/>
    <property type="match status" value="1"/>
</dbReference>
<name>A0A8H4A7G2_GIGMA</name>
<dbReference type="GO" id="GO:0009982">
    <property type="term" value="F:pseudouridine synthase activity"/>
    <property type="evidence" value="ECO:0007669"/>
    <property type="project" value="InterPro"/>
</dbReference>
<dbReference type="SMART" id="SM00950">
    <property type="entry name" value="Piwi"/>
    <property type="match status" value="1"/>
</dbReference>
<dbReference type="SUPFAM" id="SSF101690">
    <property type="entry name" value="PAZ domain"/>
    <property type="match status" value="1"/>
</dbReference>
<dbReference type="OrthoDB" id="10252740at2759"/>
<comment type="caution">
    <text evidence="6">The sequence shown here is derived from an EMBL/GenBank/DDBJ whole genome shotgun (WGS) entry which is preliminary data.</text>
</comment>
<feature type="domain" description="Piwi" evidence="5">
    <location>
        <begin position="528"/>
        <end position="834"/>
    </location>
</feature>
<evidence type="ECO:0000259" key="5">
    <source>
        <dbReference type="PROSITE" id="PS50822"/>
    </source>
</evidence>
<dbReference type="InterPro" id="IPR006225">
    <property type="entry name" value="PsdUridine_synth_RluC/D"/>
</dbReference>
<dbReference type="SUPFAM" id="SSF55120">
    <property type="entry name" value="Pseudouridine synthase"/>
    <property type="match status" value="1"/>
</dbReference>
<sequence length="1302" mass="148576">MSSSSTLAKRPSSPTDKDDVKKKKNIDAQYALELKLSEHSERPSIGVAGRKISVKTNYLRVRTLPTGSLLHYSFVVVPDAKPPLKTKIFSQLASQGNFGNTCPVFDGNSAIYTCTPLPIGDENDTSNFQISLPAEGRMKEKKFLVTIRKVENIEMEQLMGYLKEKCIMTSQIPTCITILNTVLNYGPRNNYAVVKQGIFPEDPNKKPIILTGGIELKVGFCQSMRPGWDNMLVNVDICAAIFYPAVSLIEFCRQILNKNSVNDLRRGINDYEMRELERAFKGIKIRVTHRGDRRLVIKVERLSSKVADDLYFNNEKEGRDMSVSEYFEKAYNRRLEFKSLPCIMDKKKNYIPFEVCEILNSQRYEKPLSDKAKADMIRKTAMSPQDRFHRIEEGIHHIFNHKDDENLRDFGIEIDQKMMIIEGRVLDTPKVKYARDEFVPQNGRWNLINKIFVRTRALVNWSILVLDQRANNQVKSFAREFKSTLIERGMDVQTDPAIEYGNMQGDFRKEMGMAYAKARLDRNQQVQIIIIIIPKKSSDIYGKIKLISDTELGIPTQCILSERLRKPNNKSCWNNIALKVNAKLGGRNSTLVEGQLDYLTNVKIPTMIMGADISHPGPSQTIQPSIAAVCASIDVNGTTYCGQVSVNEERRNETIEKLEEMATELLQIFSHKNGCLPHRMIFYRDGVSEGQFSGVVKKEVIALKKAFEKLYEQGKTPQLTFIVAQKKHHTRFVPVNRNDADQKGNCRPGTVVDQEIVQKNHFDFFLQSHSGIQGTTRPTHYHVLFDENNFKSDEIQEITYKLCYLYAKSTSAISIVPPIAYAHILAARVRMYPQVMDTNIVSGFQGRGSYSRNNSRRRNDTTEDCGDSDQKTAESGHSDESSNGGVSLPEVQAVLKNAIKQIVNKDNLDDDVVVYYENGLRKVKPYYYEYRTFAKGRWLGRNILDVFSTEFRDRPKEYYAYAIEKGLITVNSKKITAQTIIKNQDLIGHRIHRHEPPVTAEPIKILCVENDYIVINKPSSIPVHPSGRYRHNTVLHILQKEHGFSNLHSLNRLDRLTSGIMILSSKKAKAQEFEQQMKNRKIQKEYICRVEGEFPEGKVICDKPIKIISHKLGLNVVHEDGKPCTTIFERINYNGRTSVVKCKPLTGRTHQIRVHLQYLGHPIANDPLYANSKAWGSELGKGGIGEEKTNVVIENLIKEGFCEDGEMNFDTQKETKDCNVSQTNTEENEITDLQNQNNHAKDSIISDIKFCEECSIAKFSDPLLHQLLIWLHALKYEGDGWKYESELPFWSKDDFDGDIKYV</sequence>
<dbReference type="Pfam" id="PF16488">
    <property type="entry name" value="ArgoL2"/>
    <property type="match status" value="1"/>
</dbReference>
<dbReference type="CDD" id="cd02557">
    <property type="entry name" value="PseudoU_synth_ScRIB2"/>
    <property type="match status" value="1"/>
</dbReference>
<dbReference type="Pfam" id="PF08699">
    <property type="entry name" value="ArgoL1"/>
    <property type="match status" value="1"/>
</dbReference>
<dbReference type="PROSITE" id="PS50889">
    <property type="entry name" value="S4"/>
    <property type="match status" value="1"/>
</dbReference>
<feature type="active site" evidence="1">
    <location>
        <position position="1054"/>
    </location>
</feature>
<proteinExistence type="predicted"/>
<dbReference type="CDD" id="cd04657">
    <property type="entry name" value="Piwi_ago-like"/>
    <property type="match status" value="1"/>
</dbReference>
<dbReference type="InterPro" id="IPR032472">
    <property type="entry name" value="ArgoL2"/>
</dbReference>
<feature type="region of interest" description="Disordered" evidence="3">
    <location>
        <begin position="1"/>
        <end position="24"/>
    </location>
</feature>
<dbReference type="PANTHER" id="PTHR22891">
    <property type="entry name" value="EUKARYOTIC TRANSLATION INITIATION FACTOR 2C"/>
    <property type="match status" value="1"/>
</dbReference>
<dbReference type="NCBIfam" id="TIGR00005">
    <property type="entry name" value="rluA_subfam"/>
    <property type="match status" value="1"/>
</dbReference>
<dbReference type="Pfam" id="PF00849">
    <property type="entry name" value="PseudoU_synth_2"/>
    <property type="match status" value="1"/>
</dbReference>